<sequence length="50" mass="5947">MSSNSDDVHRIMDESSACFRPKRERSRGLRQPERRIKAKRLPYSWIQPSS</sequence>
<evidence type="ECO:0000313" key="3">
    <source>
        <dbReference type="Proteomes" id="UP000784294"/>
    </source>
</evidence>
<accession>A0A3S4ZWJ0</accession>
<evidence type="ECO:0000313" key="2">
    <source>
        <dbReference type="EMBL" id="VEL08871.1"/>
    </source>
</evidence>
<comment type="caution">
    <text evidence="2">The sequence shown here is derived from an EMBL/GenBank/DDBJ whole genome shotgun (WGS) entry which is preliminary data.</text>
</comment>
<gene>
    <name evidence="2" type="ORF">PXEA_LOCUS2311</name>
</gene>
<name>A0A3S4ZWJ0_9PLAT</name>
<dbReference type="Proteomes" id="UP000784294">
    <property type="component" value="Unassembled WGS sequence"/>
</dbReference>
<dbReference type="AlphaFoldDB" id="A0A3S4ZWJ0"/>
<protein>
    <submittedName>
        <fullName evidence="2">Uncharacterized protein</fullName>
    </submittedName>
</protein>
<evidence type="ECO:0000256" key="1">
    <source>
        <dbReference type="SAM" id="MobiDB-lite"/>
    </source>
</evidence>
<dbReference type="EMBL" id="CAAALY010004934">
    <property type="protein sequence ID" value="VEL08871.1"/>
    <property type="molecule type" value="Genomic_DNA"/>
</dbReference>
<organism evidence="2 3">
    <name type="scientific">Protopolystoma xenopodis</name>
    <dbReference type="NCBI Taxonomy" id="117903"/>
    <lineage>
        <taxon>Eukaryota</taxon>
        <taxon>Metazoa</taxon>
        <taxon>Spiralia</taxon>
        <taxon>Lophotrochozoa</taxon>
        <taxon>Platyhelminthes</taxon>
        <taxon>Monogenea</taxon>
        <taxon>Polyopisthocotylea</taxon>
        <taxon>Polystomatidea</taxon>
        <taxon>Polystomatidae</taxon>
        <taxon>Protopolystoma</taxon>
    </lineage>
</organism>
<feature type="compositionally biased region" description="Basic and acidic residues" evidence="1">
    <location>
        <begin position="1"/>
        <end position="13"/>
    </location>
</feature>
<reference evidence="2" key="1">
    <citation type="submission" date="2018-11" db="EMBL/GenBank/DDBJ databases">
        <authorList>
            <consortium name="Pathogen Informatics"/>
        </authorList>
    </citation>
    <scope>NUCLEOTIDE SEQUENCE</scope>
</reference>
<keyword evidence="3" id="KW-1185">Reference proteome</keyword>
<feature type="region of interest" description="Disordered" evidence="1">
    <location>
        <begin position="1"/>
        <end position="34"/>
    </location>
</feature>
<feature type="non-terminal residue" evidence="2">
    <location>
        <position position="50"/>
    </location>
</feature>
<proteinExistence type="predicted"/>